<reference evidence="7 8" key="1">
    <citation type="submission" date="2020-04" db="EMBL/GenBank/DDBJ databases">
        <title>Genome sequencing of novel species.</title>
        <authorList>
            <person name="Heo J."/>
            <person name="Kim S.-J."/>
            <person name="Kim J.-S."/>
            <person name="Hong S.-B."/>
            <person name="Kwon S.-W."/>
        </authorList>
    </citation>
    <scope>NUCLEOTIDE SEQUENCE [LARGE SCALE GENOMIC DNA]</scope>
    <source>
        <strain evidence="7 8">F39-2</strain>
    </source>
</reference>
<dbReference type="KEGG" id="mrob:HH214_17590"/>
<dbReference type="AlphaFoldDB" id="A0A7L5E595"/>
<protein>
    <submittedName>
        <fullName evidence="7">UDP-galactopyranose mutase</fullName>
        <ecNumber evidence="7">5.4.99.9</ecNumber>
    </submittedName>
</protein>
<evidence type="ECO:0000256" key="1">
    <source>
        <dbReference type="ARBA" id="ARBA00001974"/>
    </source>
</evidence>
<evidence type="ECO:0000313" key="8">
    <source>
        <dbReference type="Proteomes" id="UP000503278"/>
    </source>
</evidence>
<evidence type="ECO:0000256" key="2">
    <source>
        <dbReference type="ARBA" id="ARBA00009321"/>
    </source>
</evidence>
<dbReference type="Proteomes" id="UP000503278">
    <property type="component" value="Chromosome"/>
</dbReference>
<keyword evidence="3" id="KW-0285">Flavoprotein</keyword>
<sequence length="371" mass="43584">METTKTYDYLIVGAGLFGSVFAHEAKQRGKKCLIIDKRSHAGGNVYCENVEGINVHKYGAHIFHTNDKHIWEYVNSFVEFNRYTNSPVAVYKDELYNLPFNMNTFYQLWKVRTPEEAKAKIQSQIDQLNIKEPANLEEQALSLVGTDIYEKLIKGYTEKQWGRPATELPAFIIKRLPVRFTYDNNYFNDKYQGIPIGGYNKLTEALTEGVEIKLNVDFFKNREEWESQADTVVFTGNIDQYYNYQFGQLQYRSLNFEHQTLETDNYQGNAVVNYNEREVPYTRVIEHKHFEFGTQPKTVITKEYPQEWTAEKEPYYPINDTRNNDIYKNYKDLADQESKVIFGGRLAEYKYYDMHQIIGSALKKVKDVFQD</sequence>
<dbReference type="EC" id="5.4.99.9" evidence="7"/>
<dbReference type="Pfam" id="PF13450">
    <property type="entry name" value="NAD_binding_8"/>
    <property type="match status" value="1"/>
</dbReference>
<dbReference type="NCBIfam" id="TIGR00031">
    <property type="entry name" value="UDP-GALP_mutase"/>
    <property type="match status" value="1"/>
</dbReference>
<evidence type="ECO:0000256" key="4">
    <source>
        <dbReference type="ARBA" id="ARBA00022827"/>
    </source>
</evidence>
<keyword evidence="4" id="KW-0274">FAD</keyword>
<dbReference type="RefSeq" id="WP_169609839.1">
    <property type="nucleotide sequence ID" value="NZ_CP051682.1"/>
</dbReference>
<keyword evidence="8" id="KW-1185">Reference proteome</keyword>
<feature type="domain" description="UDP-galactopyranose mutase C-terminal" evidence="6">
    <location>
        <begin position="151"/>
        <end position="351"/>
    </location>
</feature>
<dbReference type="PANTHER" id="PTHR21197">
    <property type="entry name" value="UDP-GALACTOPYRANOSE MUTASE"/>
    <property type="match status" value="1"/>
</dbReference>
<evidence type="ECO:0000313" key="7">
    <source>
        <dbReference type="EMBL" id="QJD97557.1"/>
    </source>
</evidence>
<evidence type="ECO:0000256" key="3">
    <source>
        <dbReference type="ARBA" id="ARBA00022630"/>
    </source>
</evidence>
<organism evidence="7 8">
    <name type="scientific">Mucilaginibacter robiniae</name>
    <dbReference type="NCBI Taxonomy" id="2728022"/>
    <lineage>
        <taxon>Bacteria</taxon>
        <taxon>Pseudomonadati</taxon>
        <taxon>Bacteroidota</taxon>
        <taxon>Sphingobacteriia</taxon>
        <taxon>Sphingobacteriales</taxon>
        <taxon>Sphingobacteriaceae</taxon>
        <taxon>Mucilaginibacter</taxon>
    </lineage>
</organism>
<dbReference type="PANTHER" id="PTHR21197:SF0">
    <property type="entry name" value="UDP-GALACTOPYRANOSE MUTASE"/>
    <property type="match status" value="1"/>
</dbReference>
<dbReference type="GO" id="GO:0050660">
    <property type="term" value="F:flavin adenine dinucleotide binding"/>
    <property type="evidence" value="ECO:0007669"/>
    <property type="project" value="TreeGrafter"/>
</dbReference>
<dbReference type="EMBL" id="CP051682">
    <property type="protein sequence ID" value="QJD97557.1"/>
    <property type="molecule type" value="Genomic_DNA"/>
</dbReference>
<keyword evidence="5 7" id="KW-0413">Isomerase</keyword>
<dbReference type="GO" id="GO:0008767">
    <property type="term" value="F:UDP-galactopyranose mutase activity"/>
    <property type="evidence" value="ECO:0007669"/>
    <property type="project" value="UniProtKB-EC"/>
</dbReference>
<dbReference type="SUPFAM" id="SSF51971">
    <property type="entry name" value="Nucleotide-binding domain"/>
    <property type="match status" value="1"/>
</dbReference>
<name>A0A7L5E595_9SPHI</name>
<dbReference type="InterPro" id="IPR015899">
    <property type="entry name" value="UDP-GalPyranose_mutase_C"/>
</dbReference>
<evidence type="ECO:0000256" key="5">
    <source>
        <dbReference type="ARBA" id="ARBA00023235"/>
    </source>
</evidence>
<dbReference type="SUPFAM" id="SSF54373">
    <property type="entry name" value="FAD-linked reductases, C-terminal domain"/>
    <property type="match status" value="1"/>
</dbReference>
<evidence type="ECO:0000259" key="6">
    <source>
        <dbReference type="Pfam" id="PF03275"/>
    </source>
</evidence>
<dbReference type="GO" id="GO:0005829">
    <property type="term" value="C:cytosol"/>
    <property type="evidence" value="ECO:0007669"/>
    <property type="project" value="TreeGrafter"/>
</dbReference>
<accession>A0A7L5E595</accession>
<gene>
    <name evidence="7" type="primary">glf</name>
    <name evidence="7" type="ORF">HH214_17590</name>
</gene>
<dbReference type="InterPro" id="IPR004379">
    <property type="entry name" value="UDP-GALP_mutase"/>
</dbReference>
<comment type="cofactor">
    <cofactor evidence="1">
        <name>FAD</name>
        <dbReference type="ChEBI" id="CHEBI:57692"/>
    </cofactor>
</comment>
<proteinExistence type="inferred from homology"/>
<comment type="similarity">
    <text evidence="2">Belongs to the UDP-galactopyranose/dTDP-fucopyranose mutase family.</text>
</comment>
<dbReference type="Gene3D" id="3.40.50.720">
    <property type="entry name" value="NAD(P)-binding Rossmann-like Domain"/>
    <property type="match status" value="3"/>
</dbReference>
<dbReference type="Pfam" id="PF03275">
    <property type="entry name" value="GLF"/>
    <property type="match status" value="1"/>
</dbReference>